<dbReference type="EMBL" id="JADEZV010000001">
    <property type="protein sequence ID" value="MBE9390859.1"/>
    <property type="molecule type" value="Genomic_DNA"/>
</dbReference>
<evidence type="ECO:0000313" key="1">
    <source>
        <dbReference type="EMBL" id="MBE9390859.1"/>
    </source>
</evidence>
<dbReference type="Proteomes" id="UP000652307">
    <property type="component" value="Unassembled WGS sequence"/>
</dbReference>
<comment type="caution">
    <text evidence="1">The sequence shown here is derived from an EMBL/GenBank/DDBJ whole genome shotgun (WGS) entry which is preliminary data.</text>
</comment>
<gene>
    <name evidence="1" type="ORF">IOK49_02015</name>
</gene>
<dbReference type="RefSeq" id="WP_014557253.1">
    <property type="nucleotide sequence ID" value="NZ_JADEZV010000001.1"/>
</dbReference>
<accession>A0A843AGY7</accession>
<protein>
    <submittedName>
        <fullName evidence="1">Uncharacterized protein</fullName>
    </submittedName>
</protein>
<sequence>MCIQNKDVKINMSAKASVVYDEPIFVQGYRLTFVRLKSGEVIGVLIEGPRIPKPLYIPKLPGTKLTIKLPEHVRKVLEKESFSV</sequence>
<dbReference type="AlphaFoldDB" id="A0A843AGY7"/>
<proteinExistence type="predicted"/>
<dbReference type="GeneID" id="12449174"/>
<organism evidence="1 2">
    <name type="scientific">Fervidicoccus fontis</name>
    <dbReference type="NCBI Taxonomy" id="683846"/>
    <lineage>
        <taxon>Archaea</taxon>
        <taxon>Thermoproteota</taxon>
        <taxon>Thermoprotei</taxon>
        <taxon>Fervidicoccales</taxon>
        <taxon>Fervidicoccaceae</taxon>
        <taxon>Fervidicoccus</taxon>
    </lineage>
</organism>
<evidence type="ECO:0000313" key="2">
    <source>
        <dbReference type="Proteomes" id="UP000652307"/>
    </source>
</evidence>
<name>A0A843AGY7_9CREN</name>
<reference evidence="1" key="1">
    <citation type="submission" date="2020-10" db="EMBL/GenBank/DDBJ databases">
        <title>Fervidococcus fontis strain 3639Fd - the first crenarchaeon capable of growth on lipids.</title>
        <authorList>
            <person name="Kochetkova T.V."/>
            <person name="Elcheninov A.G."/>
            <person name="Toschakov S.V."/>
            <person name="Kublanov I.V."/>
        </authorList>
    </citation>
    <scope>NUCLEOTIDE SEQUENCE</scope>
    <source>
        <strain evidence="1">3639Fd</strain>
    </source>
</reference>